<reference evidence="1 2" key="1">
    <citation type="submission" date="2020-10" db="EMBL/GenBank/DDBJ databases">
        <title>The Coptis chinensis genome and diversification of protoberbering-type alkaloids.</title>
        <authorList>
            <person name="Wang B."/>
            <person name="Shu S."/>
            <person name="Song C."/>
            <person name="Liu Y."/>
        </authorList>
    </citation>
    <scope>NUCLEOTIDE SEQUENCE [LARGE SCALE GENOMIC DNA]</scope>
    <source>
        <strain evidence="1">HL-2020</strain>
        <tissue evidence="1">Leaf</tissue>
    </source>
</reference>
<name>A0A835LHA6_9MAGN</name>
<dbReference type="InterPro" id="IPR011990">
    <property type="entry name" value="TPR-like_helical_dom_sf"/>
</dbReference>
<dbReference type="SUPFAM" id="SSF48452">
    <property type="entry name" value="TPR-like"/>
    <property type="match status" value="1"/>
</dbReference>
<dbReference type="PANTHER" id="PTHR47868:SF2">
    <property type="entry name" value="OS05G0457700 PROTEIN"/>
    <property type="match status" value="1"/>
</dbReference>
<gene>
    <name evidence="1" type="ORF">IFM89_000626</name>
</gene>
<dbReference type="InterPro" id="IPR019734">
    <property type="entry name" value="TPR_rpt"/>
</dbReference>
<organism evidence="1 2">
    <name type="scientific">Coptis chinensis</name>
    <dbReference type="NCBI Taxonomy" id="261450"/>
    <lineage>
        <taxon>Eukaryota</taxon>
        <taxon>Viridiplantae</taxon>
        <taxon>Streptophyta</taxon>
        <taxon>Embryophyta</taxon>
        <taxon>Tracheophyta</taxon>
        <taxon>Spermatophyta</taxon>
        <taxon>Magnoliopsida</taxon>
        <taxon>Ranunculales</taxon>
        <taxon>Ranunculaceae</taxon>
        <taxon>Coptidoideae</taxon>
        <taxon>Coptis</taxon>
    </lineage>
</organism>
<evidence type="ECO:0000313" key="1">
    <source>
        <dbReference type="EMBL" id="KAF9595538.1"/>
    </source>
</evidence>
<accession>A0A835LHA6</accession>
<comment type="caution">
    <text evidence="1">The sequence shown here is derived from an EMBL/GenBank/DDBJ whole genome shotgun (WGS) entry which is preliminary data.</text>
</comment>
<dbReference type="Pfam" id="PF13181">
    <property type="entry name" value="TPR_8"/>
    <property type="match status" value="1"/>
</dbReference>
<dbReference type="Proteomes" id="UP000631114">
    <property type="component" value="Unassembled WGS sequence"/>
</dbReference>
<dbReference type="GO" id="GO:0005739">
    <property type="term" value="C:mitochondrion"/>
    <property type="evidence" value="ECO:0007669"/>
    <property type="project" value="TreeGrafter"/>
</dbReference>
<dbReference type="OrthoDB" id="1892356at2759"/>
<sequence length="181" mass="19452">MDVGVRVAAVESLIGLNLEMGQDGAALLLADSISELSKQSFNLLEALRIRVEPMLLELESALKKFRSKNLNMHPPTNLPTELAGTSSICFPELFTGNVLLSLGEFLHATGNFTSAKECYLKAIEAMSKPDCYVDLFGLAACNMVPVEVCLGTTCALGQLEAHSGNFSDAEEILTRALTKAE</sequence>
<proteinExistence type="predicted"/>
<dbReference type="AlphaFoldDB" id="A0A835LHA6"/>
<keyword evidence="2" id="KW-1185">Reference proteome</keyword>
<dbReference type="EMBL" id="JADFTS010000007">
    <property type="protein sequence ID" value="KAF9595538.1"/>
    <property type="molecule type" value="Genomic_DNA"/>
</dbReference>
<dbReference type="Gene3D" id="1.25.40.10">
    <property type="entry name" value="Tetratricopeptide repeat domain"/>
    <property type="match status" value="1"/>
</dbReference>
<protein>
    <submittedName>
        <fullName evidence="1">Uncharacterized protein</fullName>
    </submittedName>
</protein>
<evidence type="ECO:0000313" key="2">
    <source>
        <dbReference type="Proteomes" id="UP000631114"/>
    </source>
</evidence>
<dbReference type="PANTHER" id="PTHR47868">
    <property type="entry name" value="OS05G0457700 PROTEIN"/>
    <property type="match status" value="1"/>
</dbReference>